<feature type="domain" description="ABC transporter" evidence="6">
    <location>
        <begin position="2"/>
        <end position="242"/>
    </location>
</feature>
<keyword evidence="2" id="KW-0547">Nucleotide-binding</keyword>
<dbReference type="AlphaFoldDB" id="A0A6B2M3S5"/>
<dbReference type="InterPro" id="IPR027417">
    <property type="entry name" value="P-loop_NTPase"/>
</dbReference>
<keyword evidence="4" id="KW-1278">Translocase</keyword>
<keyword evidence="8" id="KW-1185">Reference proteome</keyword>
<gene>
    <name evidence="7" type="ORF">G0Q06_08390</name>
</gene>
<dbReference type="PROSITE" id="PS50893">
    <property type="entry name" value="ABC_TRANSPORTER_2"/>
    <property type="match status" value="1"/>
</dbReference>
<reference evidence="7 8" key="1">
    <citation type="submission" date="2020-02" db="EMBL/GenBank/DDBJ databases">
        <title>Albibacoteraceae fam. nov., the first described family within the subdivision 4 Verrucomicrobia.</title>
        <authorList>
            <person name="Xi F."/>
        </authorList>
    </citation>
    <scope>NUCLEOTIDE SEQUENCE [LARGE SCALE GENOMIC DNA]</scope>
    <source>
        <strain evidence="7 8">CK1056</strain>
    </source>
</reference>
<dbReference type="PANTHER" id="PTHR42794">
    <property type="entry name" value="HEMIN IMPORT ATP-BINDING PROTEIN HMUV"/>
    <property type="match status" value="1"/>
</dbReference>
<keyword evidence="3 7" id="KW-0067">ATP-binding</keyword>
<evidence type="ECO:0000256" key="3">
    <source>
        <dbReference type="ARBA" id="ARBA00022840"/>
    </source>
</evidence>
<keyword evidence="1" id="KW-0813">Transport</keyword>
<dbReference type="CDD" id="cd03214">
    <property type="entry name" value="ABC_Iron-Siderophores_B12_Hemin"/>
    <property type="match status" value="1"/>
</dbReference>
<dbReference type="Pfam" id="PF00005">
    <property type="entry name" value="ABC_tran"/>
    <property type="match status" value="1"/>
</dbReference>
<dbReference type="SUPFAM" id="SSF52540">
    <property type="entry name" value="P-loop containing nucleoside triphosphate hydrolases"/>
    <property type="match status" value="1"/>
</dbReference>
<comment type="function">
    <text evidence="5">Part of the ABC transporter complex HmuTUV involved in hemin import. Responsible for energy coupling to the transport system.</text>
</comment>
<dbReference type="InterPro" id="IPR003593">
    <property type="entry name" value="AAA+_ATPase"/>
</dbReference>
<organism evidence="7 8">
    <name type="scientific">Oceanipulchritudo coccoides</name>
    <dbReference type="NCBI Taxonomy" id="2706888"/>
    <lineage>
        <taxon>Bacteria</taxon>
        <taxon>Pseudomonadati</taxon>
        <taxon>Verrucomicrobiota</taxon>
        <taxon>Opitutia</taxon>
        <taxon>Puniceicoccales</taxon>
        <taxon>Oceanipulchritudinaceae</taxon>
        <taxon>Oceanipulchritudo</taxon>
    </lineage>
</organism>
<evidence type="ECO:0000259" key="6">
    <source>
        <dbReference type="PROSITE" id="PS50893"/>
    </source>
</evidence>
<dbReference type="GO" id="GO:0016887">
    <property type="term" value="F:ATP hydrolysis activity"/>
    <property type="evidence" value="ECO:0007669"/>
    <property type="project" value="InterPro"/>
</dbReference>
<dbReference type="Proteomes" id="UP000478417">
    <property type="component" value="Unassembled WGS sequence"/>
</dbReference>
<dbReference type="InterPro" id="IPR003439">
    <property type="entry name" value="ABC_transporter-like_ATP-bd"/>
</dbReference>
<dbReference type="RefSeq" id="WP_163964379.1">
    <property type="nucleotide sequence ID" value="NZ_JAAGNX010000002.1"/>
</dbReference>
<evidence type="ECO:0000256" key="4">
    <source>
        <dbReference type="ARBA" id="ARBA00022967"/>
    </source>
</evidence>
<evidence type="ECO:0000313" key="8">
    <source>
        <dbReference type="Proteomes" id="UP000478417"/>
    </source>
</evidence>
<name>A0A6B2M3S5_9BACT</name>
<dbReference type="PANTHER" id="PTHR42794:SF1">
    <property type="entry name" value="HEMIN IMPORT ATP-BINDING PROTEIN HMUV"/>
    <property type="match status" value="1"/>
</dbReference>
<dbReference type="EMBL" id="JAAGNX010000002">
    <property type="protein sequence ID" value="NDV62465.1"/>
    <property type="molecule type" value="Genomic_DNA"/>
</dbReference>
<dbReference type="GO" id="GO:0005524">
    <property type="term" value="F:ATP binding"/>
    <property type="evidence" value="ECO:0007669"/>
    <property type="project" value="UniProtKB-KW"/>
</dbReference>
<evidence type="ECO:0000256" key="1">
    <source>
        <dbReference type="ARBA" id="ARBA00022448"/>
    </source>
</evidence>
<evidence type="ECO:0000313" key="7">
    <source>
        <dbReference type="EMBL" id="NDV62465.1"/>
    </source>
</evidence>
<evidence type="ECO:0000256" key="2">
    <source>
        <dbReference type="ARBA" id="ARBA00022741"/>
    </source>
</evidence>
<dbReference type="SMART" id="SM00382">
    <property type="entry name" value="AAA"/>
    <property type="match status" value="1"/>
</dbReference>
<sequence length="268" mass="29899">MLKGHQISKLIGSREILSGVNIELLPGRVTALLGPNGAGKTTLLRILSGEWDCTTGSVQLNGEPLHDIPVRRLGKLRAYLHQESSLDFAFKVIEVVMLGRSPHMHGGERPADYEAARRALVEVDLHDRENDLYTSLSGGEKQRVHLARVLAQMDEPTIEEPRYLFLDEPTNNLDLSHQRTIYRVVRAVASRNVAVCMVIHDLNQAFQVADTIHILNRGRMALSGEPEQIANSRECEAIFGVPLQRVQIPGSRYPYLVFNAGQDVNREA</sequence>
<evidence type="ECO:0000256" key="5">
    <source>
        <dbReference type="ARBA" id="ARBA00037066"/>
    </source>
</evidence>
<dbReference type="Gene3D" id="3.40.50.300">
    <property type="entry name" value="P-loop containing nucleotide triphosphate hydrolases"/>
    <property type="match status" value="1"/>
</dbReference>
<protein>
    <submittedName>
        <fullName evidence="7">ATP-binding cassette domain-containing protein</fullName>
    </submittedName>
</protein>
<proteinExistence type="predicted"/>
<accession>A0A6B2M3S5</accession>
<comment type="caution">
    <text evidence="7">The sequence shown here is derived from an EMBL/GenBank/DDBJ whole genome shotgun (WGS) entry which is preliminary data.</text>
</comment>